<gene>
    <name evidence="1" type="ORF">CARN4_0612</name>
</gene>
<comment type="caution">
    <text evidence="1">The sequence shown here is derived from an EMBL/GenBank/DDBJ whole genome shotgun (WGS) entry which is preliminary data.</text>
</comment>
<name>E6Q248_9ZZZZ</name>
<protein>
    <submittedName>
        <fullName evidence="1">Uncharacterized protein</fullName>
    </submittedName>
</protein>
<evidence type="ECO:0000313" key="1">
    <source>
        <dbReference type="EMBL" id="CBI01258.1"/>
    </source>
</evidence>
<dbReference type="AlphaFoldDB" id="E6Q248"/>
<dbReference type="EMBL" id="CABO01000016">
    <property type="protein sequence ID" value="CBI01258.1"/>
    <property type="molecule type" value="Genomic_DNA"/>
</dbReference>
<accession>E6Q248</accession>
<reference evidence="1" key="1">
    <citation type="submission" date="2009-10" db="EMBL/GenBank/DDBJ databases">
        <title>Diversity of trophic interactions inside an arsenic-rich microbial ecosystem.</title>
        <authorList>
            <person name="Bertin P.N."/>
            <person name="Heinrich-Salmeron A."/>
            <person name="Pelletier E."/>
            <person name="Goulhen-Chollet F."/>
            <person name="Arsene-Ploetze F."/>
            <person name="Gallien S."/>
            <person name="Calteau A."/>
            <person name="Vallenet D."/>
            <person name="Casiot C."/>
            <person name="Chane-Woon-Ming B."/>
            <person name="Giloteaux L."/>
            <person name="Barakat M."/>
            <person name="Bonnefoy V."/>
            <person name="Bruneel O."/>
            <person name="Chandler M."/>
            <person name="Cleiss J."/>
            <person name="Duran R."/>
            <person name="Elbaz-Poulichet F."/>
            <person name="Fonknechten N."/>
            <person name="Lauga B."/>
            <person name="Mornico D."/>
            <person name="Ortet P."/>
            <person name="Schaeffer C."/>
            <person name="Siguier P."/>
            <person name="Alexander Thil Smith A."/>
            <person name="Van Dorsselaer A."/>
            <person name="Weissenbach J."/>
            <person name="Medigue C."/>
            <person name="Le Paslier D."/>
        </authorList>
    </citation>
    <scope>NUCLEOTIDE SEQUENCE</scope>
</reference>
<sequence>MAPVVGGIFFLLSARRLGILTTQKGAVSGASEARGGASRFFIEKAPHSLGS</sequence>
<organism evidence="1">
    <name type="scientific">mine drainage metagenome</name>
    <dbReference type="NCBI Taxonomy" id="410659"/>
    <lineage>
        <taxon>unclassified sequences</taxon>
        <taxon>metagenomes</taxon>
        <taxon>ecological metagenomes</taxon>
    </lineage>
</organism>
<proteinExistence type="predicted"/>